<feature type="transmembrane region" description="Helical" evidence="1">
    <location>
        <begin position="115"/>
        <end position="139"/>
    </location>
</feature>
<evidence type="ECO:0000256" key="1">
    <source>
        <dbReference type="SAM" id="Phobius"/>
    </source>
</evidence>
<dbReference type="Proteomes" id="UP000304148">
    <property type="component" value="Chromosome"/>
</dbReference>
<proteinExistence type="predicted"/>
<feature type="transmembrane region" description="Helical" evidence="1">
    <location>
        <begin position="34"/>
        <end position="52"/>
    </location>
</feature>
<accession>A0A383RHD4</accession>
<evidence type="ECO:0000313" key="4">
    <source>
        <dbReference type="Proteomes" id="UP000304148"/>
    </source>
</evidence>
<feature type="transmembrane region" description="Helical" evidence="1">
    <location>
        <begin position="198"/>
        <end position="215"/>
    </location>
</feature>
<sequence>MAVFYQRLKNFFNLKDQDYVDFLRKYEAKGKKQITFYLMLALIPGVLTYILIYFFREPFMELTGLSSHNTQFFILAIMASVWHVFFPFAMLRYADKLSFKESLRYLGFTRLDIKGLVIVFPVIVILFTLISLPYMRFIFPPLHEFLNSLPFFHMGEWHIWQQGYYDFPWYLLVIGVFGNFVGEEIYFRGYLLRKVGSLKFDWLIISVLFQIYHMWQAPQNWAFIPLSIFIPEEILVKLRKNIYGAILLHLFVNTIWGIITFKLVGV</sequence>
<dbReference type="RefSeq" id="WP_138188263.1">
    <property type="nucleotide sequence ID" value="NZ_LS992241.1"/>
</dbReference>
<dbReference type="EMBL" id="LS992241">
    <property type="protein sequence ID" value="SYX86243.1"/>
    <property type="molecule type" value="Genomic_DNA"/>
</dbReference>
<keyword evidence="1" id="KW-1133">Transmembrane helix</keyword>
<reference evidence="4" key="1">
    <citation type="submission" date="2018-08" db="EMBL/GenBank/DDBJ databases">
        <authorList>
            <person name="Chevrot R."/>
        </authorList>
    </citation>
    <scope>NUCLEOTIDE SEQUENCE [LARGE SCALE GENOMIC DNA]</scope>
</reference>
<feature type="domain" description="CAAX prenyl protease 2/Lysostaphin resistance protein A-like" evidence="2">
    <location>
        <begin position="168"/>
        <end position="255"/>
    </location>
</feature>
<gene>
    <name evidence="3" type="ORF">PBLR_14665</name>
</gene>
<name>A0A383RHD4_PAEAL</name>
<protein>
    <recommendedName>
        <fullName evidence="2">CAAX prenyl protease 2/Lysostaphin resistance protein A-like domain-containing protein</fullName>
    </recommendedName>
</protein>
<dbReference type="GO" id="GO:0004175">
    <property type="term" value="F:endopeptidase activity"/>
    <property type="evidence" value="ECO:0007669"/>
    <property type="project" value="UniProtKB-ARBA"/>
</dbReference>
<organism evidence="3 4">
    <name type="scientific">Paenibacillus alvei</name>
    <name type="common">Bacillus alvei</name>
    <dbReference type="NCBI Taxonomy" id="44250"/>
    <lineage>
        <taxon>Bacteria</taxon>
        <taxon>Bacillati</taxon>
        <taxon>Bacillota</taxon>
        <taxon>Bacilli</taxon>
        <taxon>Bacillales</taxon>
        <taxon>Paenibacillaceae</taxon>
        <taxon>Paenibacillus</taxon>
    </lineage>
</organism>
<keyword evidence="1" id="KW-0472">Membrane</keyword>
<feature type="transmembrane region" description="Helical" evidence="1">
    <location>
        <begin position="72"/>
        <end position="94"/>
    </location>
</feature>
<keyword evidence="1" id="KW-0812">Transmembrane</keyword>
<evidence type="ECO:0000259" key="2">
    <source>
        <dbReference type="Pfam" id="PF02517"/>
    </source>
</evidence>
<evidence type="ECO:0000313" key="3">
    <source>
        <dbReference type="EMBL" id="SYX86243.1"/>
    </source>
</evidence>
<dbReference type="GO" id="GO:0080120">
    <property type="term" value="P:CAAX-box protein maturation"/>
    <property type="evidence" value="ECO:0007669"/>
    <property type="project" value="UniProtKB-ARBA"/>
</dbReference>
<dbReference type="AlphaFoldDB" id="A0A383RHD4"/>
<feature type="transmembrane region" description="Helical" evidence="1">
    <location>
        <begin position="167"/>
        <end position="186"/>
    </location>
</feature>
<dbReference type="Pfam" id="PF02517">
    <property type="entry name" value="Rce1-like"/>
    <property type="match status" value="1"/>
</dbReference>
<feature type="transmembrane region" description="Helical" evidence="1">
    <location>
        <begin position="242"/>
        <end position="264"/>
    </location>
</feature>
<dbReference type="InterPro" id="IPR003675">
    <property type="entry name" value="Rce1/LyrA-like_dom"/>
</dbReference>